<accession>A0A094PV01</accession>
<dbReference type="GO" id="GO:0016491">
    <property type="term" value="F:oxidoreductase activity"/>
    <property type="evidence" value="ECO:0007669"/>
    <property type="project" value="UniProtKB-KW"/>
</dbReference>
<organism evidence="4">
    <name type="scientific">freshwater metagenome</name>
    <dbReference type="NCBI Taxonomy" id="449393"/>
    <lineage>
        <taxon>unclassified sequences</taxon>
        <taxon>metagenomes</taxon>
        <taxon>ecological metagenomes</taxon>
    </lineage>
</organism>
<name>A0A094PV01_9ZZZZ</name>
<dbReference type="PANTHER" id="PTHR42840:SF3">
    <property type="entry name" value="BINDING ROSSMANN FOLD OXIDOREDUCTASE, PUTATIVE (AFU_ORTHOLOGUE AFUA_2G10240)-RELATED"/>
    <property type="match status" value="1"/>
</dbReference>
<dbReference type="InterPro" id="IPR055170">
    <property type="entry name" value="GFO_IDH_MocA-like_dom"/>
</dbReference>
<dbReference type="EMBL" id="JNSK01000090">
    <property type="protein sequence ID" value="KGA15595.1"/>
    <property type="molecule type" value="Genomic_DNA"/>
</dbReference>
<dbReference type="GO" id="GO:0000166">
    <property type="term" value="F:nucleotide binding"/>
    <property type="evidence" value="ECO:0007669"/>
    <property type="project" value="InterPro"/>
</dbReference>
<dbReference type="SUPFAM" id="SSF55347">
    <property type="entry name" value="Glyceraldehyde-3-phosphate dehydrogenase-like, C-terminal domain"/>
    <property type="match status" value="1"/>
</dbReference>
<dbReference type="Gene3D" id="3.30.360.10">
    <property type="entry name" value="Dihydrodipicolinate Reductase, domain 2"/>
    <property type="match status" value="1"/>
</dbReference>
<dbReference type="InterPro" id="IPR000683">
    <property type="entry name" value="Gfo/Idh/MocA-like_OxRdtase_N"/>
</dbReference>
<feature type="domain" description="Gfo/Idh/MocA-like oxidoreductase N-terminal" evidence="2">
    <location>
        <begin position="1"/>
        <end position="115"/>
    </location>
</feature>
<evidence type="ECO:0000313" key="4">
    <source>
        <dbReference type="EMBL" id="KGA15595.1"/>
    </source>
</evidence>
<dbReference type="PANTHER" id="PTHR42840">
    <property type="entry name" value="NAD(P)-BINDING ROSSMANN-FOLD SUPERFAMILY PROTEIN-RELATED"/>
    <property type="match status" value="1"/>
</dbReference>
<evidence type="ECO:0008006" key="5">
    <source>
        <dbReference type="Google" id="ProtNLM"/>
    </source>
</evidence>
<dbReference type="SUPFAM" id="SSF51735">
    <property type="entry name" value="NAD(P)-binding Rossmann-fold domains"/>
    <property type="match status" value="1"/>
</dbReference>
<reference evidence="4" key="1">
    <citation type="submission" date="2014-05" db="EMBL/GenBank/DDBJ databases">
        <title>Key roles for freshwater Actinobacteria revealed by deep metagenomic sequencing.</title>
        <authorList>
            <person name="Ghai R."/>
            <person name="Mizuno C.M."/>
            <person name="Picazo A."/>
            <person name="Camacho A."/>
            <person name="Rodriguez-Valera F."/>
        </authorList>
    </citation>
    <scope>NUCLEOTIDE SEQUENCE</scope>
</reference>
<sequence length="334" mass="36764">MKIAVIGAGRMGALRTEDLVKVGADVTVFNRNLEGAKTLANKFKCHHDDLAHLKDNTFDGYVVATATDSHIGLLADLIPLGKPILCEKPISLTVEETDSVIADCKKFGTQIQVGFQRRFDPPISKAAKMVSSGDVGTLYSMHMYAHDHLPSTLEFLEGSGSIYRDLHVHDFDLIRWITQSEISKVYATQAVREHKQYEKYNDADVSLISVTTASGVQIAITGTRHNPVGHDVRIEIFGSKDSLAVGLNRKTPIHDIDGEMSFAEIRYQGFIERFRDAFAAETEAFHQFVNGKISNPCPPESAREALRVAIACEESIRTGQMCSLGDGYYRGDGG</sequence>
<evidence type="ECO:0000256" key="1">
    <source>
        <dbReference type="ARBA" id="ARBA00023002"/>
    </source>
</evidence>
<dbReference type="Gene3D" id="3.40.50.720">
    <property type="entry name" value="NAD(P)-binding Rossmann-like Domain"/>
    <property type="match status" value="1"/>
</dbReference>
<dbReference type="InterPro" id="IPR036291">
    <property type="entry name" value="NAD(P)-bd_dom_sf"/>
</dbReference>
<evidence type="ECO:0000259" key="3">
    <source>
        <dbReference type="Pfam" id="PF22725"/>
    </source>
</evidence>
<feature type="domain" description="GFO/IDH/MocA-like oxidoreductase" evidence="3">
    <location>
        <begin position="124"/>
        <end position="243"/>
    </location>
</feature>
<dbReference type="Pfam" id="PF01408">
    <property type="entry name" value="GFO_IDH_MocA"/>
    <property type="match status" value="1"/>
</dbReference>
<gene>
    <name evidence="4" type="ORF">GM50_16845</name>
</gene>
<proteinExistence type="predicted"/>
<dbReference type="Pfam" id="PF22725">
    <property type="entry name" value="GFO_IDH_MocA_C3"/>
    <property type="match status" value="1"/>
</dbReference>
<keyword evidence="1" id="KW-0560">Oxidoreductase</keyword>
<protein>
    <recommendedName>
        <fullName evidence="5">Myo-inositol 2-dehydrogenase</fullName>
    </recommendedName>
</protein>
<comment type="caution">
    <text evidence="4">The sequence shown here is derived from an EMBL/GenBank/DDBJ whole genome shotgun (WGS) entry which is preliminary data.</text>
</comment>
<evidence type="ECO:0000259" key="2">
    <source>
        <dbReference type="Pfam" id="PF01408"/>
    </source>
</evidence>
<dbReference type="AlphaFoldDB" id="A0A094PV01"/>